<dbReference type="EMBL" id="CP021121">
    <property type="protein sequence ID" value="ARQ68351.1"/>
    <property type="molecule type" value="Genomic_DNA"/>
</dbReference>
<evidence type="ECO:0000313" key="2">
    <source>
        <dbReference type="Proteomes" id="UP000194218"/>
    </source>
</evidence>
<organism evidence="1 2">
    <name type="scientific">Streptomyces marincola</name>
    <dbReference type="NCBI Taxonomy" id="2878388"/>
    <lineage>
        <taxon>Bacteria</taxon>
        <taxon>Bacillati</taxon>
        <taxon>Actinomycetota</taxon>
        <taxon>Actinomycetes</taxon>
        <taxon>Kitasatosporales</taxon>
        <taxon>Streptomycetaceae</taxon>
        <taxon>Streptomyces</taxon>
    </lineage>
</organism>
<reference evidence="1 2" key="1">
    <citation type="submission" date="2017-05" db="EMBL/GenBank/DDBJ databases">
        <title>Complete genome sequence of Streptomyces sp. SCSIO 03032 revealed the diverse biosynthetic pathways for its bioactive secondary metabolites.</title>
        <authorList>
            <person name="Ma L."/>
            <person name="Zhu Y."/>
            <person name="Zhang W."/>
            <person name="Zhang G."/>
            <person name="Tian X."/>
            <person name="Zhang S."/>
            <person name="Zhang C."/>
        </authorList>
    </citation>
    <scope>NUCLEOTIDE SEQUENCE [LARGE SCALE GENOMIC DNA]</scope>
    <source>
        <strain evidence="1 2">SCSIO 03032</strain>
    </source>
</reference>
<name>A0A1W7CU77_9ACTN</name>
<dbReference type="Proteomes" id="UP000194218">
    <property type="component" value="Chromosome"/>
</dbReference>
<dbReference type="Pfam" id="PF01135">
    <property type="entry name" value="PCMT"/>
    <property type="match status" value="1"/>
</dbReference>
<keyword evidence="2" id="KW-1185">Reference proteome</keyword>
<dbReference type="AlphaFoldDB" id="A0A1W7CU77"/>
<gene>
    <name evidence="1" type="ORF">CAG99_05370</name>
</gene>
<dbReference type="OrthoDB" id="5143400at2"/>
<dbReference type="SUPFAM" id="SSF53335">
    <property type="entry name" value="S-adenosyl-L-methionine-dependent methyltransferases"/>
    <property type="match status" value="1"/>
</dbReference>
<dbReference type="KEGG" id="smao:CAG99_05370"/>
<dbReference type="Gene3D" id="3.40.50.150">
    <property type="entry name" value="Vaccinia Virus protein VP39"/>
    <property type="match status" value="1"/>
</dbReference>
<sequence>MTSVISAASAEALRRTLVDRLAAGGQLDGQWREAFLRVPYEHFVPDLRAAAETGAGPAGATAALLGALGPVGRGTRVLEIGTGNGFGTALLCHRAGEGSVTSLAPGHGLAARARAALARAGYAPTLIAGEAASGHPGGAPYDALVATACVPRIPAAWPAQVRAGGTVVAALGCALTALTVAADGSASGPLLPATAPCGSPPALARAGAEGGVGYDVGMVLSLRGRSRVAVLPDLCGAVPRLLRHLVQPDVTQVTLREAATGPAALHVLTHRATGSWARIVPRTGGFAHVDHAGPRDLFAEFAPVVSHWARAGGPGQEAYGLTVAPDGRHELWSATDPAFRHPLATV</sequence>
<protein>
    <submittedName>
        <fullName evidence="1">Uncharacterized protein</fullName>
    </submittedName>
</protein>
<evidence type="ECO:0000313" key="1">
    <source>
        <dbReference type="EMBL" id="ARQ68351.1"/>
    </source>
</evidence>
<proteinExistence type="predicted"/>
<dbReference type="RefSeq" id="WP_086157862.1">
    <property type="nucleotide sequence ID" value="NZ_CP021121.1"/>
</dbReference>
<dbReference type="InterPro" id="IPR029063">
    <property type="entry name" value="SAM-dependent_MTases_sf"/>
</dbReference>
<accession>A0A1W7CU77</accession>